<sequence>MIVQLRNKKVSNRGYIPITIDCNVVAFIVFEEYGPMIPPAHKAHQTEKLKLSLQEALDLLQKLPSESSDALTDDSADKEVPANYLLEFLLDS</sequence>
<evidence type="ECO:0000313" key="1">
    <source>
        <dbReference type="EMBL" id="GFY32276.1"/>
    </source>
</evidence>
<dbReference type="AlphaFoldDB" id="A0A8X6WDW1"/>
<proteinExistence type="predicted"/>
<dbReference type="Proteomes" id="UP000887159">
    <property type="component" value="Unassembled WGS sequence"/>
</dbReference>
<dbReference type="EMBL" id="BMAU01021402">
    <property type="protein sequence ID" value="GFY32276.1"/>
    <property type="molecule type" value="Genomic_DNA"/>
</dbReference>
<accession>A0A8X6WDW1</accession>
<organism evidence="1 2">
    <name type="scientific">Trichonephila clavipes</name>
    <name type="common">Golden silk orbweaver</name>
    <name type="synonym">Nephila clavipes</name>
    <dbReference type="NCBI Taxonomy" id="2585209"/>
    <lineage>
        <taxon>Eukaryota</taxon>
        <taxon>Metazoa</taxon>
        <taxon>Ecdysozoa</taxon>
        <taxon>Arthropoda</taxon>
        <taxon>Chelicerata</taxon>
        <taxon>Arachnida</taxon>
        <taxon>Araneae</taxon>
        <taxon>Araneomorphae</taxon>
        <taxon>Entelegynae</taxon>
        <taxon>Araneoidea</taxon>
        <taxon>Nephilidae</taxon>
        <taxon>Trichonephila</taxon>
    </lineage>
</organism>
<evidence type="ECO:0000313" key="2">
    <source>
        <dbReference type="Proteomes" id="UP000887159"/>
    </source>
</evidence>
<comment type="caution">
    <text evidence="1">The sequence shown here is derived from an EMBL/GenBank/DDBJ whole genome shotgun (WGS) entry which is preliminary data.</text>
</comment>
<gene>
    <name evidence="1" type="ORF">TNCV_3557841</name>
</gene>
<keyword evidence="2" id="KW-1185">Reference proteome</keyword>
<protein>
    <submittedName>
        <fullName evidence="1">Uncharacterized protein</fullName>
    </submittedName>
</protein>
<name>A0A8X6WDW1_TRICX</name>
<reference evidence="1" key="1">
    <citation type="submission" date="2020-08" db="EMBL/GenBank/DDBJ databases">
        <title>Multicomponent nature underlies the extraordinary mechanical properties of spider dragline silk.</title>
        <authorList>
            <person name="Kono N."/>
            <person name="Nakamura H."/>
            <person name="Mori M."/>
            <person name="Yoshida Y."/>
            <person name="Ohtoshi R."/>
            <person name="Malay A.D."/>
            <person name="Moran D.A.P."/>
            <person name="Tomita M."/>
            <person name="Numata K."/>
            <person name="Arakawa K."/>
        </authorList>
    </citation>
    <scope>NUCLEOTIDE SEQUENCE</scope>
</reference>